<proteinExistence type="predicted"/>
<dbReference type="Pfam" id="PF03167">
    <property type="entry name" value="UDG"/>
    <property type="match status" value="1"/>
</dbReference>
<dbReference type="CDD" id="cd19375">
    <property type="entry name" value="UDG-F3-like_SMUG2"/>
    <property type="match status" value="1"/>
</dbReference>
<dbReference type="InterPro" id="IPR032579">
    <property type="entry name" value="Phe_SMUG2-like"/>
</dbReference>
<feature type="domain" description="Uracil-DNA glycosylase-like" evidence="1">
    <location>
        <begin position="47"/>
        <end position="227"/>
    </location>
</feature>
<dbReference type="EMBL" id="VUOC01000004">
    <property type="protein sequence ID" value="KAA2238435.1"/>
    <property type="molecule type" value="Genomic_DNA"/>
</dbReference>
<protein>
    <submittedName>
        <fullName evidence="2">SMUG2 DNA glycosylase family protein</fullName>
    </submittedName>
</protein>
<organism evidence="2 3">
    <name type="scientific">Chitinophaga agrisoli</name>
    <dbReference type="NCBI Taxonomy" id="2607653"/>
    <lineage>
        <taxon>Bacteria</taxon>
        <taxon>Pseudomonadati</taxon>
        <taxon>Bacteroidota</taxon>
        <taxon>Chitinophagia</taxon>
        <taxon>Chitinophagales</taxon>
        <taxon>Chitinophagaceae</taxon>
        <taxon>Chitinophaga</taxon>
    </lineage>
</organism>
<dbReference type="Proteomes" id="UP000324611">
    <property type="component" value="Unassembled WGS sequence"/>
</dbReference>
<dbReference type="Gene3D" id="3.40.470.10">
    <property type="entry name" value="Uracil-DNA glycosylase-like domain"/>
    <property type="match status" value="1"/>
</dbReference>
<dbReference type="AlphaFoldDB" id="A0A5B2VHQ9"/>
<comment type="caution">
    <text evidence="2">The sequence shown here is derived from an EMBL/GenBank/DDBJ whole genome shotgun (WGS) entry which is preliminary data.</text>
</comment>
<evidence type="ECO:0000313" key="3">
    <source>
        <dbReference type="Proteomes" id="UP000324611"/>
    </source>
</evidence>
<reference evidence="2 3" key="1">
    <citation type="submission" date="2019-09" db="EMBL/GenBank/DDBJ databases">
        <title>Chitinophaga ginsengihumi sp. nov., isolated from soil of ginseng rhizosphere.</title>
        <authorList>
            <person name="Lee J."/>
        </authorList>
    </citation>
    <scope>NUCLEOTIDE SEQUENCE [LARGE SCALE GENOMIC DNA]</scope>
    <source>
        <strain evidence="2 3">BN140078</strain>
    </source>
</reference>
<gene>
    <name evidence="2" type="ORF">F0L74_19600</name>
</gene>
<dbReference type="SUPFAM" id="SSF52141">
    <property type="entry name" value="Uracil-DNA glycosylase-like"/>
    <property type="match status" value="1"/>
</dbReference>
<dbReference type="InterPro" id="IPR036895">
    <property type="entry name" value="Uracil-DNA_glycosylase-like_sf"/>
</dbReference>
<accession>A0A5B2VHQ9</accession>
<name>A0A5B2VHQ9_9BACT</name>
<dbReference type="RefSeq" id="WP_149839616.1">
    <property type="nucleotide sequence ID" value="NZ_VUOC01000004.1"/>
</dbReference>
<evidence type="ECO:0000313" key="2">
    <source>
        <dbReference type="EMBL" id="KAA2238435.1"/>
    </source>
</evidence>
<sequence length="231" mass="26175">MSTFADHVIQFNLSLDFKGKLPPGIQIMNPFREQGAIADVMQQFYKKFYNDHRTRRMILGINPGRLGSGSTGVPFSDTKRLADECGIHITGFKTHEPSSVFVYDVIHAYGGVQPFYQDFYIGSVCPLGFTADAANGKVVNYNYYDSKALTTAVYELIVTSIRRQLQFGIDRKVGYCMGTGKNAAFLQALNEKEGFFEQVIPLEHPRFVMQYKAKSKQEYVDKYLAAFEDHK</sequence>
<dbReference type="InterPro" id="IPR005122">
    <property type="entry name" value="Uracil-DNA_glycosylase-like"/>
</dbReference>
<keyword evidence="3" id="KW-1185">Reference proteome</keyword>
<reference evidence="2 3" key="2">
    <citation type="submission" date="2019-09" db="EMBL/GenBank/DDBJ databases">
        <authorList>
            <person name="Jin C."/>
        </authorList>
    </citation>
    <scope>NUCLEOTIDE SEQUENCE [LARGE SCALE GENOMIC DNA]</scope>
    <source>
        <strain evidence="2 3">BN140078</strain>
    </source>
</reference>
<evidence type="ECO:0000259" key="1">
    <source>
        <dbReference type="Pfam" id="PF03167"/>
    </source>
</evidence>